<dbReference type="EMBL" id="JANPWB010000005">
    <property type="protein sequence ID" value="KAJ1184695.1"/>
    <property type="molecule type" value="Genomic_DNA"/>
</dbReference>
<evidence type="ECO:0000313" key="2">
    <source>
        <dbReference type="EMBL" id="KAJ1184695.1"/>
    </source>
</evidence>
<feature type="region of interest" description="Disordered" evidence="1">
    <location>
        <begin position="93"/>
        <end position="213"/>
    </location>
</feature>
<sequence length="237" mass="25084">MDQPPSPAPIRHYRISGISLQRPARCYQVPLLMAFGLNLPDHAWAPPSGVTPQQHTSSHWQSTHQCRACVGHLNLPASTTSLRAGPLAAQMQPLTCPCTPPGRPGPGATRSPSAAESRGSQGPSRLPHPRGPRRQRRPRGHRSHRGCGGPWPDPATEQAPPNPARLRHHVAAGISSPGTSRLPKRACGQRPGVKPARANQVPAPDSIAASPHPICHWGSPGALLRSSPAGTANRIST</sequence>
<gene>
    <name evidence="2" type="ORF">NDU88_001498</name>
</gene>
<keyword evidence="3" id="KW-1185">Reference proteome</keyword>
<protein>
    <submittedName>
        <fullName evidence="2">Uncharacterized protein</fullName>
    </submittedName>
</protein>
<name>A0AAV7U898_PLEWA</name>
<comment type="caution">
    <text evidence="2">The sequence shown here is derived from an EMBL/GenBank/DDBJ whole genome shotgun (WGS) entry which is preliminary data.</text>
</comment>
<proteinExistence type="predicted"/>
<evidence type="ECO:0000313" key="3">
    <source>
        <dbReference type="Proteomes" id="UP001066276"/>
    </source>
</evidence>
<evidence type="ECO:0000256" key="1">
    <source>
        <dbReference type="SAM" id="MobiDB-lite"/>
    </source>
</evidence>
<organism evidence="2 3">
    <name type="scientific">Pleurodeles waltl</name>
    <name type="common">Iberian ribbed newt</name>
    <dbReference type="NCBI Taxonomy" id="8319"/>
    <lineage>
        <taxon>Eukaryota</taxon>
        <taxon>Metazoa</taxon>
        <taxon>Chordata</taxon>
        <taxon>Craniata</taxon>
        <taxon>Vertebrata</taxon>
        <taxon>Euteleostomi</taxon>
        <taxon>Amphibia</taxon>
        <taxon>Batrachia</taxon>
        <taxon>Caudata</taxon>
        <taxon>Salamandroidea</taxon>
        <taxon>Salamandridae</taxon>
        <taxon>Pleurodelinae</taxon>
        <taxon>Pleurodeles</taxon>
    </lineage>
</organism>
<dbReference type="AlphaFoldDB" id="A0AAV7U898"/>
<dbReference type="Proteomes" id="UP001066276">
    <property type="component" value="Chromosome 3_1"/>
</dbReference>
<accession>A0AAV7U898</accession>
<reference evidence="2" key="1">
    <citation type="journal article" date="2022" name="bioRxiv">
        <title>Sequencing and chromosome-scale assembly of the giantPleurodeles waltlgenome.</title>
        <authorList>
            <person name="Brown T."/>
            <person name="Elewa A."/>
            <person name="Iarovenko S."/>
            <person name="Subramanian E."/>
            <person name="Araus A.J."/>
            <person name="Petzold A."/>
            <person name="Susuki M."/>
            <person name="Suzuki K.-i.T."/>
            <person name="Hayashi T."/>
            <person name="Toyoda A."/>
            <person name="Oliveira C."/>
            <person name="Osipova E."/>
            <person name="Leigh N.D."/>
            <person name="Simon A."/>
            <person name="Yun M.H."/>
        </authorList>
    </citation>
    <scope>NUCLEOTIDE SEQUENCE</scope>
    <source>
        <strain evidence="2">20211129_DDA</strain>
        <tissue evidence="2">Liver</tissue>
    </source>
</reference>
<feature type="compositionally biased region" description="Basic residues" evidence="1">
    <location>
        <begin position="127"/>
        <end position="145"/>
    </location>
</feature>